<keyword evidence="7" id="KW-1185">Reference proteome</keyword>
<protein>
    <recommendedName>
        <fullName evidence="2">histidine kinase</fullName>
        <ecNumber evidence="2">2.7.13.3</ecNumber>
    </recommendedName>
</protein>
<dbReference type="Gene3D" id="3.30.565.10">
    <property type="entry name" value="Histidine kinase-like ATPase, C-terminal domain"/>
    <property type="match status" value="1"/>
</dbReference>
<dbReference type="SUPFAM" id="SSF55874">
    <property type="entry name" value="ATPase domain of HSP90 chaperone/DNA topoisomerase II/histidine kinase"/>
    <property type="match status" value="1"/>
</dbReference>
<feature type="transmembrane region" description="Helical" evidence="4">
    <location>
        <begin position="6"/>
        <end position="28"/>
    </location>
</feature>
<proteinExistence type="predicted"/>
<dbReference type="GO" id="GO:0016301">
    <property type="term" value="F:kinase activity"/>
    <property type="evidence" value="ECO:0007669"/>
    <property type="project" value="UniProtKB-KW"/>
</dbReference>
<evidence type="ECO:0000256" key="3">
    <source>
        <dbReference type="ARBA" id="ARBA00022553"/>
    </source>
</evidence>
<dbReference type="EC" id="2.7.13.3" evidence="2"/>
<evidence type="ECO:0000256" key="2">
    <source>
        <dbReference type="ARBA" id="ARBA00012438"/>
    </source>
</evidence>
<dbReference type="InterPro" id="IPR003594">
    <property type="entry name" value="HATPase_dom"/>
</dbReference>
<dbReference type="Pfam" id="PF00512">
    <property type="entry name" value="HisKA"/>
    <property type="match status" value="1"/>
</dbReference>
<keyword evidence="6" id="KW-0418">Kinase</keyword>
<dbReference type="EMBL" id="JBHSCZ010000002">
    <property type="protein sequence ID" value="MFC4262871.1"/>
    <property type="molecule type" value="Genomic_DNA"/>
</dbReference>
<dbReference type="CDD" id="cd00082">
    <property type="entry name" value="HisKA"/>
    <property type="match status" value="1"/>
</dbReference>
<dbReference type="SUPFAM" id="SSF47384">
    <property type="entry name" value="Homodimeric domain of signal transducing histidine kinase"/>
    <property type="match status" value="1"/>
</dbReference>
<dbReference type="Proteomes" id="UP001595907">
    <property type="component" value="Unassembled WGS sequence"/>
</dbReference>
<sequence>MRSVTFKWIMLTSSLVISTIVVMQLYWLNKQYNLEEKEFTTNVVKSIKAFYVDVNYNTQKNLQTLIELPDKNTFLFKVDSATSATTLEDSIALELSTQNVFTDCKVALYHPLQNAYVYEVYMPTAASHYPINEGNELPIFKRNYTYGMLNFPHRNKYILGQMSWWIFSSIVLILVLVCFAISLFYLYKQKFQNEIQNDFIRNVTHEFQTPLTTLTVGLDIIAKPTIVDHPEKLAKYTKLMQGQTEYLKQHIDNLMKVLKTEAVGLVLEKKEVQPHQLIKNAIAQLYTVIDEKNATIQYFFEPTETTILADYNNLFVAILNLISNAIKYATKPVVIIETSVQNNVYSISIKDNGIGIDKHFQKKLFKKFYRVPTGDVHNVKGLGLGLYFVKKVIDAHGGNIKLNSIVGIGTEFVIELPKN</sequence>
<feature type="domain" description="Histidine kinase" evidence="5">
    <location>
        <begin position="202"/>
        <end position="419"/>
    </location>
</feature>
<dbReference type="InterPro" id="IPR003661">
    <property type="entry name" value="HisK_dim/P_dom"/>
</dbReference>
<keyword evidence="4" id="KW-0812">Transmembrane</keyword>
<evidence type="ECO:0000256" key="1">
    <source>
        <dbReference type="ARBA" id="ARBA00000085"/>
    </source>
</evidence>
<organism evidence="6 7">
    <name type="scientific">Ferruginibacter yonginensis</name>
    <dbReference type="NCBI Taxonomy" id="1310416"/>
    <lineage>
        <taxon>Bacteria</taxon>
        <taxon>Pseudomonadati</taxon>
        <taxon>Bacteroidota</taxon>
        <taxon>Chitinophagia</taxon>
        <taxon>Chitinophagales</taxon>
        <taxon>Chitinophagaceae</taxon>
        <taxon>Ferruginibacter</taxon>
    </lineage>
</organism>
<dbReference type="SMART" id="SM00387">
    <property type="entry name" value="HATPase_c"/>
    <property type="match status" value="1"/>
</dbReference>
<dbReference type="SMART" id="SM00388">
    <property type="entry name" value="HisKA"/>
    <property type="match status" value="1"/>
</dbReference>
<accession>A0ABV8QSN9</accession>
<reference evidence="7" key="1">
    <citation type="journal article" date="2019" name="Int. J. Syst. Evol. Microbiol.">
        <title>The Global Catalogue of Microorganisms (GCM) 10K type strain sequencing project: providing services to taxonomists for standard genome sequencing and annotation.</title>
        <authorList>
            <consortium name="The Broad Institute Genomics Platform"/>
            <consortium name="The Broad Institute Genome Sequencing Center for Infectious Disease"/>
            <person name="Wu L."/>
            <person name="Ma J."/>
        </authorList>
    </citation>
    <scope>NUCLEOTIDE SEQUENCE [LARGE SCALE GENOMIC DNA]</scope>
    <source>
        <strain evidence="7">CECT 8289</strain>
    </source>
</reference>
<comment type="caution">
    <text evidence="6">The sequence shown here is derived from an EMBL/GenBank/DDBJ whole genome shotgun (WGS) entry which is preliminary data.</text>
</comment>
<evidence type="ECO:0000259" key="5">
    <source>
        <dbReference type="PROSITE" id="PS50109"/>
    </source>
</evidence>
<dbReference type="Pfam" id="PF02518">
    <property type="entry name" value="HATPase_c"/>
    <property type="match status" value="1"/>
</dbReference>
<comment type="catalytic activity">
    <reaction evidence="1">
        <text>ATP + protein L-histidine = ADP + protein N-phospho-L-histidine.</text>
        <dbReference type="EC" id="2.7.13.3"/>
    </reaction>
</comment>
<dbReference type="PRINTS" id="PR00344">
    <property type="entry name" value="BCTRLSENSOR"/>
</dbReference>
<dbReference type="RefSeq" id="WP_379708753.1">
    <property type="nucleotide sequence ID" value="NZ_JBHSCZ010000002.1"/>
</dbReference>
<evidence type="ECO:0000313" key="6">
    <source>
        <dbReference type="EMBL" id="MFC4262871.1"/>
    </source>
</evidence>
<feature type="transmembrane region" description="Helical" evidence="4">
    <location>
        <begin position="164"/>
        <end position="187"/>
    </location>
</feature>
<gene>
    <name evidence="6" type="ORF">ACFOWM_08285</name>
</gene>
<evidence type="ECO:0000313" key="7">
    <source>
        <dbReference type="Proteomes" id="UP001595907"/>
    </source>
</evidence>
<dbReference type="InterPro" id="IPR005467">
    <property type="entry name" value="His_kinase_dom"/>
</dbReference>
<keyword evidence="4" id="KW-0472">Membrane</keyword>
<name>A0ABV8QSN9_9BACT</name>
<dbReference type="PANTHER" id="PTHR43547:SF2">
    <property type="entry name" value="HYBRID SIGNAL TRANSDUCTION HISTIDINE KINASE C"/>
    <property type="match status" value="1"/>
</dbReference>
<dbReference type="Gene3D" id="1.10.287.130">
    <property type="match status" value="1"/>
</dbReference>
<dbReference type="CDD" id="cd00075">
    <property type="entry name" value="HATPase"/>
    <property type="match status" value="1"/>
</dbReference>
<keyword evidence="3" id="KW-0597">Phosphoprotein</keyword>
<dbReference type="InterPro" id="IPR036097">
    <property type="entry name" value="HisK_dim/P_sf"/>
</dbReference>
<dbReference type="InterPro" id="IPR004358">
    <property type="entry name" value="Sig_transdc_His_kin-like_C"/>
</dbReference>
<dbReference type="PANTHER" id="PTHR43547">
    <property type="entry name" value="TWO-COMPONENT HISTIDINE KINASE"/>
    <property type="match status" value="1"/>
</dbReference>
<keyword evidence="6" id="KW-0808">Transferase</keyword>
<evidence type="ECO:0000256" key="4">
    <source>
        <dbReference type="SAM" id="Phobius"/>
    </source>
</evidence>
<dbReference type="InterPro" id="IPR036890">
    <property type="entry name" value="HATPase_C_sf"/>
</dbReference>
<dbReference type="PROSITE" id="PS50109">
    <property type="entry name" value="HIS_KIN"/>
    <property type="match status" value="1"/>
</dbReference>
<keyword evidence="4" id="KW-1133">Transmembrane helix</keyword>